<reference evidence="2 3" key="1">
    <citation type="submission" date="2020-04" db="EMBL/GenBank/DDBJ databases">
        <title>Genome sequencing of novel species.</title>
        <authorList>
            <person name="Heo J."/>
            <person name="Kim S.-J."/>
            <person name="Kim J.-S."/>
            <person name="Hong S.-B."/>
            <person name="Kwon S.-W."/>
        </authorList>
    </citation>
    <scope>NUCLEOTIDE SEQUENCE [LARGE SCALE GENOMIC DNA]</scope>
    <source>
        <strain evidence="2 3">F39-2</strain>
    </source>
</reference>
<proteinExistence type="predicted"/>
<evidence type="ECO:0000313" key="2">
    <source>
        <dbReference type="EMBL" id="QJD96737.1"/>
    </source>
</evidence>
<evidence type="ECO:0000256" key="1">
    <source>
        <dbReference type="SAM" id="MobiDB-lite"/>
    </source>
</evidence>
<dbReference type="Proteomes" id="UP000503278">
    <property type="component" value="Chromosome"/>
</dbReference>
<accession>A0A7L5E2S8</accession>
<dbReference type="KEGG" id="mrob:HH214_13085"/>
<evidence type="ECO:0008006" key="4">
    <source>
        <dbReference type="Google" id="ProtNLM"/>
    </source>
</evidence>
<gene>
    <name evidence="2" type="ORF">HH214_13085</name>
</gene>
<organism evidence="2 3">
    <name type="scientific">Mucilaginibacter robiniae</name>
    <dbReference type="NCBI Taxonomy" id="2728022"/>
    <lineage>
        <taxon>Bacteria</taxon>
        <taxon>Pseudomonadati</taxon>
        <taxon>Bacteroidota</taxon>
        <taxon>Sphingobacteriia</taxon>
        <taxon>Sphingobacteriales</taxon>
        <taxon>Sphingobacteriaceae</taxon>
        <taxon>Mucilaginibacter</taxon>
    </lineage>
</organism>
<dbReference type="AlphaFoldDB" id="A0A7L5E2S8"/>
<keyword evidence="3" id="KW-1185">Reference proteome</keyword>
<dbReference type="RefSeq" id="WP_169608308.1">
    <property type="nucleotide sequence ID" value="NZ_CP051682.1"/>
</dbReference>
<feature type="compositionally biased region" description="Basic and acidic residues" evidence="1">
    <location>
        <begin position="309"/>
        <end position="332"/>
    </location>
</feature>
<feature type="region of interest" description="Disordered" evidence="1">
    <location>
        <begin position="309"/>
        <end position="334"/>
    </location>
</feature>
<dbReference type="EMBL" id="CP051682">
    <property type="protein sequence ID" value="QJD96737.1"/>
    <property type="molecule type" value="Genomic_DNA"/>
</dbReference>
<sequence>MQNPAALLRQLLINPTDHSSKRIDDLQLLINGFPQSGLLRALLATTGNEQHIKAAAVWYGGSSLDRVISSPGSLRAVTDSRVIKLDRKPVSAPKPEPVIAEPAAIEEPIASATVELPVIPPAEAPDHYYEVVEAEEVTLVPPVPAEPKTAVPVAEPETSKPEPVEQMLPKLPAEKLEETQKLIIENIASSNYFVFDQAFTERNPNMVPSEEAQDKQPKNDQAVEIKPQPHAEEGKVTPYNDAGMPYSFLWWLDKTRREHAGVYQPYTAPQQSAPQPNQPVPGGQVSIAVKEVLQQREREEAIIDRFIQEEPQIKPPSSDKLDNENKARRSSEDQDELITETLARIYIDQTLYSKAIAAYKILMLKNPEKSRYFASQIEMLSKKI</sequence>
<evidence type="ECO:0000313" key="3">
    <source>
        <dbReference type="Proteomes" id="UP000503278"/>
    </source>
</evidence>
<protein>
    <recommendedName>
        <fullName evidence="4">Tetratricopeptide repeat protein</fullName>
    </recommendedName>
</protein>
<name>A0A7L5E2S8_9SPHI</name>